<dbReference type="KEGG" id="blen:NCTC4824_03118"/>
<dbReference type="EMBL" id="LS483476">
    <property type="protein sequence ID" value="SQI61184.1"/>
    <property type="molecule type" value="Genomic_DNA"/>
</dbReference>
<proteinExistence type="predicted"/>
<protein>
    <submittedName>
        <fullName evidence="4">YgxA</fullName>
    </submittedName>
</protein>
<dbReference type="RefSeq" id="WP_066145435.1">
    <property type="nucleotide sequence ID" value="NZ_CBCSGM010000008.1"/>
</dbReference>
<feature type="domain" description="YgxA-like substrate binding" evidence="3">
    <location>
        <begin position="121"/>
        <end position="220"/>
    </location>
</feature>
<dbReference type="AlphaFoldDB" id="A0A2X4ZL54"/>
<feature type="domain" description="Nucleotidyltransferase-like" evidence="1">
    <location>
        <begin position="1"/>
        <end position="120"/>
    </location>
</feature>
<dbReference type="InterPro" id="IPR029348">
    <property type="entry name" value="NTF-like"/>
</dbReference>
<organism evidence="4 5">
    <name type="scientific">Lederbergia lenta</name>
    <name type="common">Bacillus lentus</name>
    <dbReference type="NCBI Taxonomy" id="1467"/>
    <lineage>
        <taxon>Bacteria</taxon>
        <taxon>Bacillati</taxon>
        <taxon>Bacillota</taxon>
        <taxon>Bacilli</taxon>
        <taxon>Bacillales</taxon>
        <taxon>Bacillaceae</taxon>
        <taxon>Lederbergia</taxon>
    </lineage>
</organism>
<dbReference type="Gene3D" id="1.10.10.10">
    <property type="entry name" value="Winged helix-like DNA-binding domain superfamily/Winged helix DNA-binding domain"/>
    <property type="match status" value="1"/>
</dbReference>
<dbReference type="Gene3D" id="3.30.460.10">
    <property type="entry name" value="Beta Polymerase, domain 2"/>
    <property type="match status" value="1"/>
</dbReference>
<dbReference type="STRING" id="1348624.GCA_001591545_03599"/>
<keyword evidence="5" id="KW-1185">Reference proteome</keyword>
<evidence type="ECO:0000259" key="2">
    <source>
        <dbReference type="Pfam" id="PF18576"/>
    </source>
</evidence>
<gene>
    <name evidence="4" type="ORF">NCTC4824_03118</name>
</gene>
<dbReference type="InterPro" id="IPR041143">
    <property type="entry name" value="YgxA_HTH"/>
</dbReference>
<name>A0A2X4ZL54_LEDLE</name>
<dbReference type="InterPro" id="IPR036388">
    <property type="entry name" value="WH-like_DNA-bd_sf"/>
</dbReference>
<dbReference type="InterPro" id="IPR043519">
    <property type="entry name" value="NT_sf"/>
</dbReference>
<dbReference type="InterPro" id="IPR054515">
    <property type="entry name" value="YgxA-like_substrate-bd"/>
</dbReference>
<evidence type="ECO:0000313" key="4">
    <source>
        <dbReference type="EMBL" id="SQI61184.1"/>
    </source>
</evidence>
<dbReference type="Pfam" id="PF14540">
    <property type="entry name" value="NTF-like"/>
    <property type="match status" value="1"/>
</dbReference>
<evidence type="ECO:0000259" key="1">
    <source>
        <dbReference type="Pfam" id="PF14540"/>
    </source>
</evidence>
<dbReference type="Pfam" id="PF22339">
    <property type="entry name" value="YgxA-like_sub_bind"/>
    <property type="match status" value="1"/>
</dbReference>
<dbReference type="Pfam" id="PF18576">
    <property type="entry name" value="HTH_52"/>
    <property type="match status" value="1"/>
</dbReference>
<accession>A0A2X4ZL54</accession>
<sequence length="291" mass="34743">MEDMLRSIYQEKASQINTLGILKINKKYKVHTLTDMFDVILLIIVKEQEERKSIMMKHYIYEGEKAALHIIEEAQLRNWILLGTNRKIIEWIDEGEILFDRNDYMEKLRVELRDFPFYGRKIKMGLEFAKLIRRYYDGKTFFENAHYLDAYNHIVHSLHHLGRLSLIENGFHPELTVWDQVKKIEPEIFKLYEELVKSDESLEKRLELLFLASEFLINNRASIGAAHLLEVMENKELWSIDEITSNQEAEYYGVDLSIMLEYLIDKDFIQVVEMQVDSHGLCERLYKRKEN</sequence>
<evidence type="ECO:0000259" key="3">
    <source>
        <dbReference type="Pfam" id="PF22339"/>
    </source>
</evidence>
<dbReference type="Proteomes" id="UP000249134">
    <property type="component" value="Chromosome 1"/>
</dbReference>
<evidence type="ECO:0000313" key="5">
    <source>
        <dbReference type="Proteomes" id="UP000249134"/>
    </source>
</evidence>
<reference evidence="4 5" key="1">
    <citation type="submission" date="2018-06" db="EMBL/GenBank/DDBJ databases">
        <authorList>
            <consortium name="Pathogen Informatics"/>
            <person name="Doyle S."/>
        </authorList>
    </citation>
    <scope>NUCLEOTIDE SEQUENCE [LARGE SCALE GENOMIC DNA]</scope>
    <source>
        <strain evidence="4 5">NCTC4824</strain>
    </source>
</reference>
<feature type="domain" description="YgxA-like helix-turn-helix" evidence="2">
    <location>
        <begin position="226"/>
        <end position="287"/>
    </location>
</feature>
<dbReference type="Gene3D" id="1.20.120.330">
    <property type="entry name" value="Nucleotidyltransferases domain 2"/>
    <property type="match status" value="1"/>
</dbReference>